<dbReference type="Proteomes" id="UP000374630">
    <property type="component" value="Unassembled WGS sequence"/>
</dbReference>
<reference evidence="6 7" key="1">
    <citation type="journal article" date="2019" name="Syst. Appl. Microbiol.">
        <title>Characterization of Bifidobacterium species in feaces of the Egyptian fruit bat: Description of B. vespertilionis sp. nov. and B. rousetti sp. nov.</title>
        <authorList>
            <person name="Modesto M."/>
            <person name="Satti M."/>
            <person name="Watanabe K."/>
            <person name="Puglisi E."/>
            <person name="Morelli L."/>
            <person name="Huang C.-H."/>
            <person name="Liou J.-S."/>
            <person name="Miyashita M."/>
            <person name="Tamura T."/>
            <person name="Saito S."/>
            <person name="Mori K."/>
            <person name="Huang L."/>
            <person name="Sciavilla P."/>
            <person name="Sandri C."/>
            <person name="Spiezio C."/>
            <person name="Vitali F."/>
            <person name="Cavalieri D."/>
            <person name="Perpetuini G."/>
            <person name="Tofalo R."/>
            <person name="Bonetti A."/>
            <person name="Arita M."/>
            <person name="Mattarelli P."/>
        </authorList>
    </citation>
    <scope>NUCLEOTIDE SEQUENCE [LARGE SCALE GENOMIC DNA]</scope>
    <source>
        <strain evidence="4 7">RST16</strain>
        <strain evidence="5 6">RST8</strain>
    </source>
</reference>
<dbReference type="CDD" id="cd00761">
    <property type="entry name" value="Glyco_tranf_GTA_type"/>
    <property type="match status" value="1"/>
</dbReference>
<dbReference type="SUPFAM" id="SSF53448">
    <property type="entry name" value="Nucleotide-diphospho-sugar transferases"/>
    <property type="match status" value="1"/>
</dbReference>
<organism evidence="5 6">
    <name type="scientific">Bifidobacterium vespertilionis</name>
    <dbReference type="NCBI Taxonomy" id="2562524"/>
    <lineage>
        <taxon>Bacteria</taxon>
        <taxon>Bacillati</taxon>
        <taxon>Actinomycetota</taxon>
        <taxon>Actinomycetes</taxon>
        <taxon>Bifidobacteriales</taxon>
        <taxon>Bifidobacteriaceae</taxon>
        <taxon>Bifidobacterium</taxon>
    </lineage>
</organism>
<keyword evidence="7" id="KW-1185">Reference proteome</keyword>
<dbReference type="InterPro" id="IPR029044">
    <property type="entry name" value="Nucleotide-diphossugar_trans"/>
</dbReference>
<evidence type="ECO:0000313" key="4">
    <source>
        <dbReference type="EMBL" id="KAA8822052.1"/>
    </source>
</evidence>
<dbReference type="OrthoDB" id="3171021at2"/>
<evidence type="ECO:0000256" key="1">
    <source>
        <dbReference type="ARBA" id="ARBA00022676"/>
    </source>
</evidence>
<dbReference type="AlphaFoldDB" id="A0A5J5DZ88"/>
<evidence type="ECO:0000313" key="6">
    <source>
        <dbReference type="Proteomes" id="UP000345527"/>
    </source>
</evidence>
<proteinExistence type="predicted"/>
<dbReference type="Proteomes" id="UP000345527">
    <property type="component" value="Unassembled WGS sequence"/>
</dbReference>
<dbReference type="EMBL" id="RZNZ01000002">
    <property type="protein sequence ID" value="KAA8822052.1"/>
    <property type="molecule type" value="Genomic_DNA"/>
</dbReference>
<evidence type="ECO:0000313" key="5">
    <source>
        <dbReference type="EMBL" id="KAA8823507.1"/>
    </source>
</evidence>
<keyword evidence="2 5" id="KW-0808">Transferase</keyword>
<sequence>MVETMNTAANTTSHEPHGPLVSIVIPVYGVERYLDEAVAGVVGQTYRNLEIILVDDGSKDNCPAMCDMWAAKDRRIRVIHQENAGLSAARNAGLAHATGDWIYFMDSDDAIEPGLVESCLAAAYTHDADLVMFRFDTIDGMGRPIKSQYRQNDYDDVQVLTPEETLRKQLQFEIEGYFWAFMAKAGIYKDHGFSFPVGRKIEDLARICNVIGESHQVVRIPETLYHYRLRSGSIMRGWNTEMLGDWLEAAHDRSTYISDRHPQLIPFMALQTLMFLGNIEPEMIRQSLMFGLKLDPESQRRYRARINEFLDELGESQKLPERVRKTIDIIRIGMESRENRENKGDKDGKIL</sequence>
<dbReference type="InterPro" id="IPR001173">
    <property type="entry name" value="Glyco_trans_2-like"/>
</dbReference>
<comment type="caution">
    <text evidence="5">The sequence shown here is derived from an EMBL/GenBank/DDBJ whole genome shotgun (WGS) entry which is preliminary data.</text>
</comment>
<accession>A0A5J5DZ88</accession>
<evidence type="ECO:0000313" key="7">
    <source>
        <dbReference type="Proteomes" id="UP000374630"/>
    </source>
</evidence>
<feature type="domain" description="Glycosyltransferase 2-like" evidence="3">
    <location>
        <begin position="22"/>
        <end position="166"/>
    </location>
</feature>
<dbReference type="GO" id="GO:0016757">
    <property type="term" value="F:glycosyltransferase activity"/>
    <property type="evidence" value="ECO:0007669"/>
    <property type="project" value="UniProtKB-KW"/>
</dbReference>
<name>A0A5J5DZ88_9BIFI</name>
<evidence type="ECO:0000259" key="3">
    <source>
        <dbReference type="Pfam" id="PF00535"/>
    </source>
</evidence>
<protein>
    <submittedName>
        <fullName evidence="5">Glycosyltransferase family 2 protein</fullName>
    </submittedName>
</protein>
<dbReference type="PANTHER" id="PTHR22916:SF51">
    <property type="entry name" value="GLYCOSYLTRANSFERASE EPSH-RELATED"/>
    <property type="match status" value="1"/>
</dbReference>
<dbReference type="PANTHER" id="PTHR22916">
    <property type="entry name" value="GLYCOSYLTRANSFERASE"/>
    <property type="match status" value="1"/>
</dbReference>
<dbReference type="Pfam" id="PF00535">
    <property type="entry name" value="Glycos_transf_2"/>
    <property type="match status" value="1"/>
</dbReference>
<keyword evidence="1" id="KW-0328">Glycosyltransferase</keyword>
<dbReference type="Gene3D" id="3.90.550.10">
    <property type="entry name" value="Spore Coat Polysaccharide Biosynthesis Protein SpsA, Chain A"/>
    <property type="match status" value="1"/>
</dbReference>
<gene>
    <name evidence="5" type="ORF">EM848_04980</name>
    <name evidence="4" type="ORF">EMO90_02305</name>
</gene>
<evidence type="ECO:0000256" key="2">
    <source>
        <dbReference type="ARBA" id="ARBA00022679"/>
    </source>
</evidence>
<dbReference type="EMBL" id="RZOA01000008">
    <property type="protein sequence ID" value="KAA8823507.1"/>
    <property type="molecule type" value="Genomic_DNA"/>
</dbReference>